<dbReference type="PANTHER" id="PTHR15955:SF10">
    <property type="entry name" value="DUF1115 DOMAIN PROTEIN (AFU_ORTHOLOGUE AFUA_5G14750)"/>
    <property type="match status" value="1"/>
</dbReference>
<dbReference type="PIRSF" id="PIRSF038021">
    <property type="entry name" value="UCP038021_RWDD2"/>
    <property type="match status" value="1"/>
</dbReference>
<sequence length="308" mass="34673">MSGDGQRLSNQLSSFDIIQSIYCMDGELVLDPSSIIILEDLREGKAKEDLNVQLNVTVEEDKTVPLTVTLHLLEGPLCSIDVQRCKWLSTENQKVLSAEAQRLLSESPEDDAAQTIMAFVDSIRDFAASLPAIPKVIEEVIEEKPAPQPVKKETKPIEKEETKRREGEPFSRAWFHLPSLSTRSKRDDLVNYAKQYDITGFVFAGKPALICLEAPSIRLIDDYWKEIKTYSWGDIPAGHKKVSERFREEFGEGKENRAFSDMREITDMFGPMQGARGNRGDLSELRKWMEGRGVGEQFAQVMMGAGNA</sequence>
<dbReference type="CDD" id="cd24163">
    <property type="entry name" value="RWDD2_C"/>
    <property type="match status" value="1"/>
</dbReference>
<evidence type="ECO:0000313" key="2">
    <source>
        <dbReference type="EMBL" id="PRP77673.1"/>
    </source>
</evidence>
<dbReference type="Pfam" id="PF06544">
    <property type="entry name" value="Prp3_C"/>
    <property type="match status" value="1"/>
</dbReference>
<keyword evidence="3" id="KW-1185">Reference proteome</keyword>
<dbReference type="InterPro" id="IPR016135">
    <property type="entry name" value="UBQ-conjugating_enzyme/RWD"/>
</dbReference>
<evidence type="ECO:0000313" key="3">
    <source>
        <dbReference type="Proteomes" id="UP000241769"/>
    </source>
</evidence>
<accession>A0A2P6N148</accession>
<proteinExistence type="predicted"/>
<protein>
    <recommendedName>
        <fullName evidence="1">Small nuclear ribonucleoprotein Prp3 C-terminal domain-containing protein</fullName>
    </recommendedName>
</protein>
<dbReference type="SUPFAM" id="SSF54495">
    <property type="entry name" value="UBC-like"/>
    <property type="match status" value="1"/>
</dbReference>
<gene>
    <name evidence="2" type="ORF">PROFUN_00534</name>
</gene>
<comment type="caution">
    <text evidence="2">The sequence shown here is derived from an EMBL/GenBank/DDBJ whole genome shotgun (WGS) entry which is preliminary data.</text>
</comment>
<dbReference type="OrthoDB" id="432412at2759"/>
<dbReference type="InterPro" id="IPR010541">
    <property type="entry name" value="Prp3_C"/>
</dbReference>
<dbReference type="STRING" id="1890364.A0A2P6N148"/>
<dbReference type="EMBL" id="MDYQ01000257">
    <property type="protein sequence ID" value="PRP77673.1"/>
    <property type="molecule type" value="Genomic_DNA"/>
</dbReference>
<reference evidence="2 3" key="1">
    <citation type="journal article" date="2018" name="Genome Biol. Evol.">
        <title>Multiple Roots of Fruiting Body Formation in Amoebozoa.</title>
        <authorList>
            <person name="Hillmann F."/>
            <person name="Forbes G."/>
            <person name="Novohradska S."/>
            <person name="Ferling I."/>
            <person name="Riege K."/>
            <person name="Groth M."/>
            <person name="Westermann M."/>
            <person name="Marz M."/>
            <person name="Spaller T."/>
            <person name="Winckler T."/>
            <person name="Schaap P."/>
            <person name="Glockner G."/>
        </authorList>
    </citation>
    <scope>NUCLEOTIDE SEQUENCE [LARGE SCALE GENOMIC DNA]</scope>
    <source>
        <strain evidence="2 3">Jena</strain>
    </source>
</reference>
<dbReference type="Proteomes" id="UP000241769">
    <property type="component" value="Unassembled WGS sequence"/>
</dbReference>
<evidence type="ECO:0000259" key="1">
    <source>
        <dbReference type="Pfam" id="PF06544"/>
    </source>
</evidence>
<feature type="domain" description="Small nuclear ribonucleoprotein Prp3 C-terminal" evidence="1">
    <location>
        <begin position="173"/>
        <end position="248"/>
    </location>
</feature>
<dbReference type="PANTHER" id="PTHR15955">
    <property type="entry name" value="RWD DOMAIN CONTAINING PROTEIN 2"/>
    <property type="match status" value="1"/>
</dbReference>
<dbReference type="InterPro" id="IPR059181">
    <property type="entry name" value="RWDD2A-B_C"/>
</dbReference>
<dbReference type="InterPro" id="IPR017359">
    <property type="entry name" value="Phi-like"/>
</dbReference>
<dbReference type="AlphaFoldDB" id="A0A2P6N148"/>
<organism evidence="2 3">
    <name type="scientific">Planoprotostelium fungivorum</name>
    <dbReference type="NCBI Taxonomy" id="1890364"/>
    <lineage>
        <taxon>Eukaryota</taxon>
        <taxon>Amoebozoa</taxon>
        <taxon>Evosea</taxon>
        <taxon>Variosea</taxon>
        <taxon>Cavosteliida</taxon>
        <taxon>Cavosteliaceae</taxon>
        <taxon>Planoprotostelium</taxon>
    </lineage>
</organism>
<name>A0A2P6N148_9EUKA</name>
<dbReference type="InParanoid" id="A0A2P6N148"/>
<dbReference type="Gene3D" id="3.10.110.10">
    <property type="entry name" value="Ubiquitin Conjugating Enzyme"/>
    <property type="match status" value="1"/>
</dbReference>